<dbReference type="Gene3D" id="2.60.40.1180">
    <property type="entry name" value="Golgi alpha-mannosidase II"/>
    <property type="match status" value="1"/>
</dbReference>
<dbReference type="InterPro" id="IPR013780">
    <property type="entry name" value="Glyco_hydro_b"/>
</dbReference>
<evidence type="ECO:0000313" key="4">
    <source>
        <dbReference type="Proteomes" id="UP000315385"/>
    </source>
</evidence>
<feature type="domain" description="Glycosyl hydrolase family 13 catalytic" evidence="2">
    <location>
        <begin position="279"/>
        <end position="602"/>
    </location>
</feature>
<dbReference type="RefSeq" id="WP_142442954.1">
    <property type="nucleotide sequence ID" value="NZ_SESI01000001.1"/>
</dbReference>
<protein>
    <submittedName>
        <fullName evidence="3">Alpha-amylase</fullName>
    </submittedName>
</protein>
<dbReference type="EMBL" id="SESI01000001">
    <property type="protein sequence ID" value="TQQ82305.1"/>
    <property type="molecule type" value="Genomic_DNA"/>
</dbReference>
<accession>A0A544QS72</accession>
<dbReference type="InterPro" id="IPR017853">
    <property type="entry name" value="GH"/>
</dbReference>
<dbReference type="SUPFAM" id="SSF51011">
    <property type="entry name" value="Glycosyl hydrolase domain"/>
    <property type="match status" value="1"/>
</dbReference>
<feature type="compositionally biased region" description="Basic and acidic residues" evidence="1">
    <location>
        <begin position="683"/>
        <end position="698"/>
    </location>
</feature>
<dbReference type="Gene3D" id="3.20.20.80">
    <property type="entry name" value="Glycosidases"/>
    <property type="match status" value="1"/>
</dbReference>
<gene>
    <name evidence="3" type="ORF">EWF95_05090</name>
</gene>
<name>A0A544QS72_9EURY</name>
<dbReference type="SUPFAM" id="SSF51445">
    <property type="entry name" value="(Trans)glycosidases"/>
    <property type="match status" value="1"/>
</dbReference>
<comment type="caution">
    <text evidence="3">The sequence shown here is derived from an EMBL/GenBank/DDBJ whole genome shotgun (WGS) entry which is preliminary data.</text>
</comment>
<dbReference type="Pfam" id="PF00128">
    <property type="entry name" value="Alpha-amylase"/>
    <property type="match status" value="1"/>
</dbReference>
<dbReference type="SUPFAM" id="SSF81296">
    <property type="entry name" value="E set domains"/>
    <property type="match status" value="1"/>
</dbReference>
<dbReference type="AlphaFoldDB" id="A0A544QS72"/>
<feature type="compositionally biased region" description="Basic and acidic residues" evidence="1">
    <location>
        <begin position="643"/>
        <end position="657"/>
    </location>
</feature>
<dbReference type="Proteomes" id="UP000315385">
    <property type="component" value="Unassembled WGS sequence"/>
</dbReference>
<dbReference type="OrthoDB" id="34423at2157"/>
<evidence type="ECO:0000259" key="2">
    <source>
        <dbReference type="SMART" id="SM00642"/>
    </source>
</evidence>
<dbReference type="Gene3D" id="2.60.40.10">
    <property type="entry name" value="Immunoglobulins"/>
    <property type="match status" value="1"/>
</dbReference>
<feature type="compositionally biased region" description="Acidic residues" evidence="1">
    <location>
        <begin position="673"/>
        <end position="682"/>
    </location>
</feature>
<dbReference type="CDD" id="cd11313">
    <property type="entry name" value="AmyAc_arch_bac_AmyA"/>
    <property type="match status" value="1"/>
</dbReference>
<feature type="region of interest" description="Disordered" evidence="1">
    <location>
        <begin position="632"/>
        <end position="698"/>
    </location>
</feature>
<dbReference type="GO" id="GO:0005975">
    <property type="term" value="P:carbohydrate metabolic process"/>
    <property type="evidence" value="ECO:0007669"/>
    <property type="project" value="InterPro"/>
</dbReference>
<evidence type="ECO:0000313" key="3">
    <source>
        <dbReference type="EMBL" id="TQQ82305.1"/>
    </source>
</evidence>
<dbReference type="InterPro" id="IPR013783">
    <property type="entry name" value="Ig-like_fold"/>
</dbReference>
<evidence type="ECO:0000256" key="1">
    <source>
        <dbReference type="SAM" id="MobiDB-lite"/>
    </source>
</evidence>
<reference evidence="3 4" key="1">
    <citation type="submission" date="2019-02" db="EMBL/GenBank/DDBJ databases">
        <title>Halonotius sp. a new haloqrchaeon isolated from saline water.</title>
        <authorList>
            <person name="Duran-Viseras A."/>
            <person name="Sanchez-Porro C."/>
            <person name="Ventosa A."/>
        </authorList>
    </citation>
    <scope>NUCLEOTIDE SEQUENCE [LARGE SCALE GENOMIC DNA]</scope>
    <source>
        <strain evidence="3 4">F9-27</strain>
    </source>
</reference>
<dbReference type="PANTHER" id="PTHR10357">
    <property type="entry name" value="ALPHA-AMYLASE FAMILY MEMBER"/>
    <property type="match status" value="1"/>
</dbReference>
<organism evidence="3 4">
    <name type="scientific">Halonotius roseus</name>
    <dbReference type="NCBI Taxonomy" id="2511997"/>
    <lineage>
        <taxon>Archaea</taxon>
        <taxon>Methanobacteriati</taxon>
        <taxon>Methanobacteriota</taxon>
        <taxon>Stenosarchaea group</taxon>
        <taxon>Halobacteria</taxon>
        <taxon>Halobacteriales</taxon>
        <taxon>Haloferacaceae</taxon>
        <taxon>Halonotius</taxon>
    </lineage>
</organism>
<proteinExistence type="predicted"/>
<sequence length="776" mass="85473">MDNIGPPRFVAVGETVELAPWNPDPAAEYTWRLVDAPAESRLSVGDEAVVTVTPDQPGSYRFALAGPSGTHSQRVFAFPHTRSKMALTLPFAELPVEPATIDRVSVVGPFNDHRVGANRPRRADDRFVLEVELPPGTHHYGFCLDDDFGRQIHDSVTVLGPGRPRCALSARVDDESEQVVVTAEPTAAPDSELGDDELDVRFVVDDRDSIPDAAVDTDGRICRVAADAVDDRLRVHAVAVGERHSVADTVDVRHTETGEVEIRSPTEPPAWAESPTVYEIFVRSFAGETPQTTFSEIERRIEYLESLGVDMLWLTPILASPTDHGYHITDYFSTAADLGDRTDFASLVDRCHEAGIRVVFDLVINHTSRDHPAFQLHSAGVDGYDDRYVRVPRDDDSTDIAWAGDGSPEFYFNWSRIPNLNYGSLAVRRWILDVVDEWVDLVDGFRCDIAWGVPHGFWKEVAEGVPADFLMLDETIPHDPQYHEAEFTMHYDSTLHETLRAIGNGEEPARAIFEALETVETSGFPESAVHLRYVENHDESRYLGECGEPALRAAAAATFTLPGAPLIYYGQERGMTVDRGPMKWHDGDTELTDFHRSLSRLRDEYPVLGDGEVEQVSVGVVTTTAAMTTDTAADVVDSAGEDGENRAGDDSDTRGDPADTAADDTDATRTDDSSDTTTDDAGDSDRTKADDDADSLRITDEPQHVVAFARDNGDQRLLVVLNFGEIPATVSLPTAVGDTDLRTGNPLRKRHDPREEEEDKHYVVVDDVIVCRPVAT</sequence>
<keyword evidence="4" id="KW-1185">Reference proteome</keyword>
<dbReference type="SMART" id="SM00642">
    <property type="entry name" value="Aamy"/>
    <property type="match status" value="1"/>
</dbReference>
<dbReference type="InterPro" id="IPR014756">
    <property type="entry name" value="Ig_E-set"/>
</dbReference>
<dbReference type="InterPro" id="IPR006047">
    <property type="entry name" value="GH13_cat_dom"/>
</dbReference>